<accession>A0ABV6ZZW1</accession>
<dbReference type="Pfam" id="PF01551">
    <property type="entry name" value="Peptidase_M23"/>
    <property type="match status" value="1"/>
</dbReference>
<dbReference type="EMBL" id="JBHRSV010000028">
    <property type="protein sequence ID" value="MFC2926923.1"/>
    <property type="molecule type" value="Genomic_DNA"/>
</dbReference>
<evidence type="ECO:0000256" key="2">
    <source>
        <dbReference type="SAM" id="Phobius"/>
    </source>
</evidence>
<name>A0ABV6ZZW1_9PROT</name>
<protein>
    <submittedName>
        <fullName evidence="5">M23/M56 family metallopeptidase</fullName>
    </submittedName>
</protein>
<gene>
    <name evidence="5" type="ORF">ACFOOR_12465</name>
</gene>
<dbReference type="CDD" id="cd12797">
    <property type="entry name" value="M23_peptidase"/>
    <property type="match status" value="1"/>
</dbReference>
<dbReference type="SUPFAM" id="SSF51261">
    <property type="entry name" value="Duplicated hybrid motif"/>
    <property type="match status" value="1"/>
</dbReference>
<dbReference type="InterPro" id="IPR011055">
    <property type="entry name" value="Dup_hybrid_motif"/>
</dbReference>
<dbReference type="RefSeq" id="WP_343162911.1">
    <property type="nucleotide sequence ID" value="NZ_JBHRSV010000028.1"/>
</dbReference>
<dbReference type="InterPro" id="IPR016047">
    <property type="entry name" value="M23ase_b-sheet_dom"/>
</dbReference>
<proteinExistence type="predicted"/>
<evidence type="ECO:0000313" key="5">
    <source>
        <dbReference type="EMBL" id="MFC2926923.1"/>
    </source>
</evidence>
<feature type="domain" description="M23ase beta-sheet core" evidence="3">
    <location>
        <begin position="348"/>
        <end position="446"/>
    </location>
</feature>
<reference evidence="6" key="1">
    <citation type="journal article" date="2019" name="Int. J. Syst. Evol. Microbiol.">
        <title>The Global Catalogue of Microorganisms (GCM) 10K type strain sequencing project: providing services to taxonomists for standard genome sequencing and annotation.</title>
        <authorList>
            <consortium name="The Broad Institute Genomics Platform"/>
            <consortium name="The Broad Institute Genome Sequencing Center for Infectious Disease"/>
            <person name="Wu L."/>
            <person name="Ma J."/>
        </authorList>
    </citation>
    <scope>NUCLEOTIDE SEQUENCE [LARGE SCALE GENOMIC DNA]</scope>
    <source>
        <strain evidence="6">KCTC 52487</strain>
    </source>
</reference>
<feature type="domain" description="Peptidase M56" evidence="4">
    <location>
        <begin position="8"/>
        <end position="279"/>
    </location>
</feature>
<evidence type="ECO:0000259" key="3">
    <source>
        <dbReference type="Pfam" id="PF01551"/>
    </source>
</evidence>
<dbReference type="Pfam" id="PF05569">
    <property type="entry name" value="Peptidase_M56"/>
    <property type="match status" value="1"/>
</dbReference>
<keyword evidence="2" id="KW-1133">Transmembrane helix</keyword>
<dbReference type="Gene3D" id="2.70.70.10">
    <property type="entry name" value="Glucose Permease (Domain IIA)"/>
    <property type="match status" value="1"/>
</dbReference>
<comment type="caution">
    <text evidence="5">The sequence shown here is derived from an EMBL/GenBank/DDBJ whole genome shotgun (WGS) entry which is preliminary data.</text>
</comment>
<dbReference type="PANTHER" id="PTHR21666">
    <property type="entry name" value="PEPTIDASE-RELATED"/>
    <property type="match status" value="1"/>
</dbReference>
<evidence type="ECO:0000259" key="4">
    <source>
        <dbReference type="Pfam" id="PF05569"/>
    </source>
</evidence>
<feature type="transmembrane region" description="Helical" evidence="2">
    <location>
        <begin position="35"/>
        <end position="58"/>
    </location>
</feature>
<dbReference type="Proteomes" id="UP001595379">
    <property type="component" value="Unassembled WGS sequence"/>
</dbReference>
<dbReference type="PANTHER" id="PTHR21666:SF270">
    <property type="entry name" value="MUREIN HYDROLASE ACTIVATOR ENVC"/>
    <property type="match status" value="1"/>
</dbReference>
<dbReference type="InterPro" id="IPR050570">
    <property type="entry name" value="Cell_wall_metabolism_enzyme"/>
</dbReference>
<sequence>MSVTGISLAAAASLAIAALVWVFGRRQERGEAYWLTGYALAALPLIVAAVSPLLNAALPSLAEPLEPVTALIVPQRSGGTEPAALALSPVWRWDFVLLALWGSGAALRSVIELRRSLLLHLRLKQTRRADDQTSARVAQVARSMAVRAGIDVRIDAVASPFVCGLLRPILVLPREGKTDDLVLAHELAHIRRRDSRVLLAMRLAGLALWFNPFVFLIERERRLAVEIACDRAALGTLGNGRARSYARSLLQAACANSGPQAALGFGVEPRKALEMRIRSILSPAPKARSAGGMVALAALAVMALPVAGLQVAEASGMAVDPDFSAPVVQGRTTSRFGPAAPGPDGPRNHTGHDIAAPAGTPVTAPAGGRVTYAGSGYNGQAGWGNVVEIDHGGGWTTVYAQLQDYAVAPGDAVRAGQVIASVGSSGVSTGPHLHVEVHRDGERLDPADHLPGLAPATPSDG</sequence>
<keyword evidence="6" id="KW-1185">Reference proteome</keyword>
<feature type="region of interest" description="Disordered" evidence="1">
    <location>
        <begin position="442"/>
        <end position="461"/>
    </location>
</feature>
<keyword evidence="2" id="KW-0472">Membrane</keyword>
<evidence type="ECO:0000256" key="1">
    <source>
        <dbReference type="SAM" id="MobiDB-lite"/>
    </source>
</evidence>
<evidence type="ECO:0000313" key="6">
    <source>
        <dbReference type="Proteomes" id="UP001595379"/>
    </source>
</evidence>
<keyword evidence="2" id="KW-0812">Transmembrane</keyword>
<dbReference type="CDD" id="cd07341">
    <property type="entry name" value="M56_BlaR1_MecR1_like"/>
    <property type="match status" value="1"/>
</dbReference>
<feature type="transmembrane region" description="Helical" evidence="2">
    <location>
        <begin position="6"/>
        <end position="23"/>
    </location>
</feature>
<organism evidence="5 6">
    <name type="scientific">Hyphobacterium vulgare</name>
    <dbReference type="NCBI Taxonomy" id="1736751"/>
    <lineage>
        <taxon>Bacteria</taxon>
        <taxon>Pseudomonadati</taxon>
        <taxon>Pseudomonadota</taxon>
        <taxon>Alphaproteobacteria</taxon>
        <taxon>Maricaulales</taxon>
        <taxon>Maricaulaceae</taxon>
        <taxon>Hyphobacterium</taxon>
    </lineage>
</organism>
<dbReference type="InterPro" id="IPR008756">
    <property type="entry name" value="Peptidase_M56"/>
</dbReference>